<name>A0A2G4EZ27_9CYAN</name>
<proteinExistence type="predicted"/>
<keyword evidence="2" id="KW-0812">Transmembrane</keyword>
<organism evidence="3 4">
    <name type="scientific">Tychonema bourrellyi FEM_GT703</name>
    <dbReference type="NCBI Taxonomy" id="2040638"/>
    <lineage>
        <taxon>Bacteria</taxon>
        <taxon>Bacillati</taxon>
        <taxon>Cyanobacteriota</taxon>
        <taxon>Cyanophyceae</taxon>
        <taxon>Oscillatoriophycideae</taxon>
        <taxon>Oscillatoriales</taxon>
        <taxon>Microcoleaceae</taxon>
        <taxon>Tychonema</taxon>
    </lineage>
</organism>
<dbReference type="EMBL" id="NXIB02000081">
    <property type="protein sequence ID" value="PHX54728.1"/>
    <property type="molecule type" value="Genomic_DNA"/>
</dbReference>
<evidence type="ECO:0000313" key="4">
    <source>
        <dbReference type="Proteomes" id="UP000226442"/>
    </source>
</evidence>
<feature type="region of interest" description="Disordered" evidence="1">
    <location>
        <begin position="1"/>
        <end position="21"/>
    </location>
</feature>
<evidence type="ECO:0000313" key="3">
    <source>
        <dbReference type="EMBL" id="PHX54728.1"/>
    </source>
</evidence>
<sequence>MPNEELEPSTPEAPAEAIPSTPEDFAKVLAQTIPQNMAAAMAQLTPEDLAKLLSLLLKAESEQVKDQSELKKQRGNLATWLVGMMAVSLVVFTGFLFTDKKNETSARELITLFWTSQVGLVGGVVGYYFGADSKE</sequence>
<dbReference type="RefSeq" id="WP_096832220.1">
    <property type="nucleotide sequence ID" value="NZ_NXIB02000081.1"/>
</dbReference>
<evidence type="ECO:0000256" key="1">
    <source>
        <dbReference type="SAM" id="MobiDB-lite"/>
    </source>
</evidence>
<comment type="caution">
    <text evidence="3">The sequence shown here is derived from an EMBL/GenBank/DDBJ whole genome shotgun (WGS) entry which is preliminary data.</text>
</comment>
<reference evidence="3" key="1">
    <citation type="submission" date="2017-10" db="EMBL/GenBank/DDBJ databases">
        <title>Draft genome sequence of the planktic cyanobacteria Tychonema bourrellyi isolated from alpine lentic freshwater.</title>
        <authorList>
            <person name="Tett A."/>
            <person name="Armanini F."/>
            <person name="Asnicar F."/>
            <person name="Boscaini A."/>
            <person name="Pasolli E."/>
            <person name="Zolfo M."/>
            <person name="Donati C."/>
            <person name="Salmaso N."/>
            <person name="Segata N."/>
        </authorList>
    </citation>
    <scope>NUCLEOTIDE SEQUENCE</scope>
    <source>
        <strain evidence="3">FEM_GT703</strain>
    </source>
</reference>
<keyword evidence="2" id="KW-0472">Membrane</keyword>
<accession>A0A2G4EZ27</accession>
<dbReference type="AlphaFoldDB" id="A0A2G4EZ27"/>
<protein>
    <submittedName>
        <fullName evidence="3">Uncharacterized protein</fullName>
    </submittedName>
</protein>
<feature type="transmembrane region" description="Helical" evidence="2">
    <location>
        <begin position="77"/>
        <end position="97"/>
    </location>
</feature>
<feature type="transmembrane region" description="Helical" evidence="2">
    <location>
        <begin position="109"/>
        <end position="129"/>
    </location>
</feature>
<evidence type="ECO:0000256" key="2">
    <source>
        <dbReference type="SAM" id="Phobius"/>
    </source>
</evidence>
<keyword evidence="2" id="KW-1133">Transmembrane helix</keyword>
<keyword evidence="4" id="KW-1185">Reference proteome</keyword>
<gene>
    <name evidence="3" type="ORF">CP500_014560</name>
</gene>
<dbReference type="Proteomes" id="UP000226442">
    <property type="component" value="Unassembled WGS sequence"/>
</dbReference>